<protein>
    <submittedName>
        <fullName evidence="1">Uncharacterized protein</fullName>
    </submittedName>
</protein>
<evidence type="ECO:0000313" key="2">
    <source>
        <dbReference type="Proteomes" id="UP001055879"/>
    </source>
</evidence>
<accession>A0ACB8Y7E3</accession>
<dbReference type="EMBL" id="CM042059">
    <property type="protein sequence ID" value="KAI3680604.1"/>
    <property type="molecule type" value="Genomic_DNA"/>
</dbReference>
<comment type="caution">
    <text evidence="1">The sequence shown here is derived from an EMBL/GenBank/DDBJ whole genome shotgun (WGS) entry which is preliminary data.</text>
</comment>
<gene>
    <name evidence="1" type="ORF">L6452_35377</name>
</gene>
<proteinExistence type="predicted"/>
<keyword evidence="2" id="KW-1185">Reference proteome</keyword>
<sequence length="111" mass="12526">MTGYKFQPGSMTGHKSQPSVTVTPLEKYWARPKQHQCHGSEVGPLSQAHLASEVVGFLPKEFLNTIGFHLPALVVRYKYLKAYRDYRDRWILSRVKASESNKGSDTMNGSV</sequence>
<reference evidence="1 2" key="2">
    <citation type="journal article" date="2022" name="Mol. Ecol. Resour.">
        <title>The genomes of chicory, endive, great burdock and yacon provide insights into Asteraceae paleo-polyploidization history and plant inulin production.</title>
        <authorList>
            <person name="Fan W."/>
            <person name="Wang S."/>
            <person name="Wang H."/>
            <person name="Wang A."/>
            <person name="Jiang F."/>
            <person name="Liu H."/>
            <person name="Zhao H."/>
            <person name="Xu D."/>
            <person name="Zhang Y."/>
        </authorList>
    </citation>
    <scope>NUCLEOTIDE SEQUENCE [LARGE SCALE GENOMIC DNA]</scope>
    <source>
        <strain evidence="2">cv. Niubang</strain>
    </source>
</reference>
<name>A0ACB8Y7E3_ARCLA</name>
<evidence type="ECO:0000313" key="1">
    <source>
        <dbReference type="EMBL" id="KAI3680604.1"/>
    </source>
</evidence>
<reference evidence="2" key="1">
    <citation type="journal article" date="2022" name="Mol. Ecol. Resour.">
        <title>The genomes of chicory, endive, great burdock and yacon provide insights into Asteraceae palaeo-polyploidization history and plant inulin production.</title>
        <authorList>
            <person name="Fan W."/>
            <person name="Wang S."/>
            <person name="Wang H."/>
            <person name="Wang A."/>
            <person name="Jiang F."/>
            <person name="Liu H."/>
            <person name="Zhao H."/>
            <person name="Xu D."/>
            <person name="Zhang Y."/>
        </authorList>
    </citation>
    <scope>NUCLEOTIDE SEQUENCE [LARGE SCALE GENOMIC DNA]</scope>
    <source>
        <strain evidence="2">cv. Niubang</strain>
    </source>
</reference>
<dbReference type="Proteomes" id="UP001055879">
    <property type="component" value="Linkage Group LG13"/>
</dbReference>
<organism evidence="1 2">
    <name type="scientific">Arctium lappa</name>
    <name type="common">Greater burdock</name>
    <name type="synonym">Lappa major</name>
    <dbReference type="NCBI Taxonomy" id="4217"/>
    <lineage>
        <taxon>Eukaryota</taxon>
        <taxon>Viridiplantae</taxon>
        <taxon>Streptophyta</taxon>
        <taxon>Embryophyta</taxon>
        <taxon>Tracheophyta</taxon>
        <taxon>Spermatophyta</taxon>
        <taxon>Magnoliopsida</taxon>
        <taxon>eudicotyledons</taxon>
        <taxon>Gunneridae</taxon>
        <taxon>Pentapetalae</taxon>
        <taxon>asterids</taxon>
        <taxon>campanulids</taxon>
        <taxon>Asterales</taxon>
        <taxon>Asteraceae</taxon>
        <taxon>Carduoideae</taxon>
        <taxon>Cardueae</taxon>
        <taxon>Arctiinae</taxon>
        <taxon>Arctium</taxon>
    </lineage>
</organism>